<dbReference type="OrthoDB" id="10257739at2759"/>
<dbReference type="InterPro" id="IPR008831">
    <property type="entry name" value="Mediator_Med31"/>
</dbReference>
<keyword evidence="6 7" id="KW-0539">Nucleus</keyword>
<evidence type="ECO:0000313" key="9">
    <source>
        <dbReference type="EMBL" id="CDF35661.1"/>
    </source>
</evidence>
<evidence type="ECO:0000256" key="8">
    <source>
        <dbReference type="SAM" id="MobiDB-lite"/>
    </source>
</evidence>
<proteinExistence type="inferred from homology"/>
<keyword evidence="4 7" id="KW-0010">Activator</keyword>
<protein>
    <recommendedName>
        <fullName evidence="7">Mediator of RNA polymerase II transcription subunit 31</fullName>
    </recommendedName>
</protein>
<evidence type="ECO:0000256" key="5">
    <source>
        <dbReference type="ARBA" id="ARBA00023163"/>
    </source>
</evidence>
<evidence type="ECO:0000256" key="4">
    <source>
        <dbReference type="ARBA" id="ARBA00023159"/>
    </source>
</evidence>
<feature type="region of interest" description="Disordered" evidence="8">
    <location>
        <begin position="1"/>
        <end position="29"/>
    </location>
</feature>
<reference evidence="10" key="1">
    <citation type="journal article" date="2013" name="Proc. Natl. Acad. Sci. U.S.A.">
        <title>Genome structure and metabolic features in the red seaweed Chondrus crispus shed light on evolution of the Archaeplastida.</title>
        <authorList>
            <person name="Collen J."/>
            <person name="Porcel B."/>
            <person name="Carre W."/>
            <person name="Ball S.G."/>
            <person name="Chaparro C."/>
            <person name="Tonon T."/>
            <person name="Barbeyron T."/>
            <person name="Michel G."/>
            <person name="Noel B."/>
            <person name="Valentin K."/>
            <person name="Elias M."/>
            <person name="Artiguenave F."/>
            <person name="Arun A."/>
            <person name="Aury J.M."/>
            <person name="Barbosa-Neto J.F."/>
            <person name="Bothwell J.H."/>
            <person name="Bouget F.Y."/>
            <person name="Brillet L."/>
            <person name="Cabello-Hurtado F."/>
            <person name="Capella-Gutierrez S."/>
            <person name="Charrier B."/>
            <person name="Cladiere L."/>
            <person name="Cock J.M."/>
            <person name="Coelho S.M."/>
            <person name="Colleoni C."/>
            <person name="Czjzek M."/>
            <person name="Da Silva C."/>
            <person name="Delage L."/>
            <person name="Denoeud F."/>
            <person name="Deschamps P."/>
            <person name="Dittami S.M."/>
            <person name="Gabaldon T."/>
            <person name="Gachon C.M."/>
            <person name="Groisillier A."/>
            <person name="Herve C."/>
            <person name="Jabbari K."/>
            <person name="Katinka M."/>
            <person name="Kloareg B."/>
            <person name="Kowalczyk N."/>
            <person name="Labadie K."/>
            <person name="Leblanc C."/>
            <person name="Lopez P.J."/>
            <person name="McLachlan D.H."/>
            <person name="Meslet-Cladiere L."/>
            <person name="Moustafa A."/>
            <person name="Nehr Z."/>
            <person name="Nyvall Collen P."/>
            <person name="Panaud O."/>
            <person name="Partensky F."/>
            <person name="Poulain J."/>
            <person name="Rensing S.A."/>
            <person name="Rousvoal S."/>
            <person name="Samson G."/>
            <person name="Symeonidi A."/>
            <person name="Weissenbach J."/>
            <person name="Zambounis A."/>
            <person name="Wincker P."/>
            <person name="Boyen C."/>
        </authorList>
    </citation>
    <scope>NUCLEOTIDE SEQUENCE [LARGE SCALE GENOMIC DNA]</scope>
    <source>
        <strain evidence="10">cv. Stackhouse</strain>
    </source>
</reference>
<dbReference type="KEGG" id="ccp:CHC_T00003766001"/>
<evidence type="ECO:0000313" key="10">
    <source>
        <dbReference type="Proteomes" id="UP000012073"/>
    </source>
</evidence>
<dbReference type="InterPro" id="IPR038089">
    <property type="entry name" value="Med31_sf"/>
</dbReference>
<dbReference type="GeneID" id="17323194"/>
<dbReference type="Gramene" id="CDF35661">
    <property type="protein sequence ID" value="CDF35661"/>
    <property type="gene ID" value="CHC_T00003766001"/>
</dbReference>
<accession>R7QDY4</accession>
<keyword evidence="10" id="KW-1185">Reference proteome</keyword>
<comment type="subunit">
    <text evidence="7">Component of the Mediator complex.</text>
</comment>
<dbReference type="EMBL" id="HG001739">
    <property type="protein sequence ID" value="CDF35661.1"/>
    <property type="molecule type" value="Genomic_DNA"/>
</dbReference>
<keyword evidence="3 7" id="KW-0805">Transcription regulation</keyword>
<dbReference type="GO" id="GO:0016592">
    <property type="term" value="C:mediator complex"/>
    <property type="evidence" value="ECO:0007669"/>
    <property type="project" value="InterPro"/>
</dbReference>
<keyword evidence="5 7" id="KW-0804">Transcription</keyword>
<evidence type="ECO:0000256" key="2">
    <source>
        <dbReference type="ARBA" id="ARBA00006378"/>
    </source>
</evidence>
<sequence>MTDQSPRPADETAAAPTPEPAKKEPSPQQVRFEVELEFVQCLASPVYLNCEFSLAAPPTRVSTALCHSAGLADNASPFHCALPSCARIIRHSSLGAK</sequence>
<dbReference type="Proteomes" id="UP000012073">
    <property type="component" value="Unassembled WGS sequence"/>
</dbReference>
<evidence type="ECO:0000256" key="3">
    <source>
        <dbReference type="ARBA" id="ARBA00023015"/>
    </source>
</evidence>
<dbReference type="RefSeq" id="XP_005715480.1">
    <property type="nucleotide sequence ID" value="XM_005715423.1"/>
</dbReference>
<dbReference type="GO" id="GO:0003712">
    <property type="term" value="F:transcription coregulator activity"/>
    <property type="evidence" value="ECO:0007669"/>
    <property type="project" value="InterPro"/>
</dbReference>
<dbReference type="Pfam" id="PF05669">
    <property type="entry name" value="Med31"/>
    <property type="match status" value="1"/>
</dbReference>
<comment type="function">
    <text evidence="7">Component of the Mediator complex, a coactivator involved in the regulated transcription of nearly all RNA polymerase II-dependent genes. Mediator functions as a bridge to convey information from gene-specific regulatory proteins to the basal RNA polymerase II transcription machinery. Mediator is recruited to promoters by direct interactions with regulatory proteins and serves as a scaffold for the assembly of a functional preinitiation complex with RNA polymerase II and the general transcription factors.</text>
</comment>
<evidence type="ECO:0000256" key="7">
    <source>
        <dbReference type="RuleBase" id="RU364129"/>
    </source>
</evidence>
<comment type="subcellular location">
    <subcellularLocation>
        <location evidence="1 7">Nucleus</location>
    </subcellularLocation>
</comment>
<gene>
    <name evidence="9" type="ORF">CHC_T00003766001</name>
</gene>
<dbReference type="Gene3D" id="1.10.10.1340">
    <property type="entry name" value="Mediator of RNA polymerase II, submodule Med31 (Soh1)"/>
    <property type="match status" value="1"/>
</dbReference>
<organism evidence="9 10">
    <name type="scientific">Chondrus crispus</name>
    <name type="common">Carrageen Irish moss</name>
    <name type="synonym">Polymorpha crispa</name>
    <dbReference type="NCBI Taxonomy" id="2769"/>
    <lineage>
        <taxon>Eukaryota</taxon>
        <taxon>Rhodophyta</taxon>
        <taxon>Florideophyceae</taxon>
        <taxon>Rhodymeniophycidae</taxon>
        <taxon>Gigartinales</taxon>
        <taxon>Gigartinaceae</taxon>
        <taxon>Chondrus</taxon>
    </lineage>
</organism>
<dbReference type="AlphaFoldDB" id="R7QDY4"/>
<evidence type="ECO:0000256" key="1">
    <source>
        <dbReference type="ARBA" id="ARBA00004123"/>
    </source>
</evidence>
<comment type="similarity">
    <text evidence="2 7">Belongs to the Mediator complex subunit 31 family.</text>
</comment>
<dbReference type="GO" id="GO:0006355">
    <property type="term" value="P:regulation of DNA-templated transcription"/>
    <property type="evidence" value="ECO:0007669"/>
    <property type="project" value="InterPro"/>
</dbReference>
<name>R7QDY4_CHOCR</name>
<evidence type="ECO:0000256" key="6">
    <source>
        <dbReference type="ARBA" id="ARBA00023242"/>
    </source>
</evidence>